<dbReference type="InterPro" id="IPR013783">
    <property type="entry name" value="Ig-like_fold"/>
</dbReference>
<dbReference type="PANTHER" id="PTHR40050:SF1">
    <property type="entry name" value="INNER SPORE COAT PROTEIN H"/>
    <property type="match status" value="1"/>
</dbReference>
<dbReference type="KEGG" id="sfc:Spiaf_2621"/>
<name>H9UMA4_SPIAZ</name>
<keyword evidence="3" id="KW-1185">Reference proteome</keyword>
<evidence type="ECO:0000256" key="1">
    <source>
        <dbReference type="SAM" id="MobiDB-lite"/>
    </source>
</evidence>
<protein>
    <submittedName>
        <fullName evidence="2">Spore coat assembly protein</fullName>
    </submittedName>
</protein>
<dbReference type="PROSITE" id="PS51257">
    <property type="entry name" value="PROKAR_LIPOPROTEIN"/>
    <property type="match status" value="1"/>
</dbReference>
<proteinExistence type="predicted"/>
<dbReference type="PANTHER" id="PTHR40050">
    <property type="entry name" value="INNER SPORE COAT PROTEIN H"/>
    <property type="match status" value="1"/>
</dbReference>
<dbReference type="EMBL" id="CP003282">
    <property type="protein sequence ID" value="AFG38647.1"/>
    <property type="molecule type" value="Genomic_DNA"/>
</dbReference>
<evidence type="ECO:0000313" key="3">
    <source>
        <dbReference type="Proteomes" id="UP000007383"/>
    </source>
</evidence>
<dbReference type="SUPFAM" id="SSF81296">
    <property type="entry name" value="E set domains"/>
    <property type="match status" value="1"/>
</dbReference>
<dbReference type="InterPro" id="IPR014756">
    <property type="entry name" value="Ig_E-set"/>
</dbReference>
<dbReference type="InterPro" id="IPR014867">
    <property type="entry name" value="Spore_coat_CotH_CotH2/3/7"/>
</dbReference>
<dbReference type="HOGENOM" id="CLU_438633_0_0_12"/>
<dbReference type="Proteomes" id="UP000007383">
    <property type="component" value="Chromosome"/>
</dbReference>
<dbReference type="Pfam" id="PF08757">
    <property type="entry name" value="CotH"/>
    <property type="match status" value="1"/>
</dbReference>
<dbReference type="PATRIC" id="fig|889378.3.peg.2594"/>
<accession>H9UMA4</accession>
<dbReference type="RefSeq" id="WP_014456629.1">
    <property type="nucleotide sequence ID" value="NC_017098.1"/>
</dbReference>
<organism evidence="2 3">
    <name type="scientific">Spirochaeta africana (strain ATCC 700263 / DSM 8902 / Z-7692)</name>
    <dbReference type="NCBI Taxonomy" id="889378"/>
    <lineage>
        <taxon>Bacteria</taxon>
        <taxon>Pseudomonadati</taxon>
        <taxon>Spirochaetota</taxon>
        <taxon>Spirochaetia</taxon>
        <taxon>Spirochaetales</taxon>
        <taxon>Spirochaetaceae</taxon>
        <taxon>Spirochaeta</taxon>
    </lineage>
</organism>
<dbReference type="AlphaFoldDB" id="H9UMA4"/>
<dbReference type="STRING" id="889378.Spiaf_2621"/>
<gene>
    <name evidence="2" type="ordered locus">Spiaf_2621</name>
</gene>
<dbReference type="Gene3D" id="2.60.40.10">
    <property type="entry name" value="Immunoglobulins"/>
    <property type="match status" value="1"/>
</dbReference>
<dbReference type="eggNOG" id="COG5337">
    <property type="taxonomic scope" value="Bacteria"/>
</dbReference>
<evidence type="ECO:0000313" key="2">
    <source>
        <dbReference type="EMBL" id="AFG38647.1"/>
    </source>
</evidence>
<reference evidence="3" key="1">
    <citation type="journal article" date="2013" name="Stand. Genomic Sci.">
        <title>Complete genome sequence of the halophilic bacterium Spirochaeta africana type strain (Z-7692(T)) from the alkaline Lake Magadi in the East African Rift.</title>
        <authorList>
            <person name="Liolos K."/>
            <person name="Abt B."/>
            <person name="Scheuner C."/>
            <person name="Teshima H."/>
            <person name="Held B."/>
            <person name="Lapidus A."/>
            <person name="Nolan M."/>
            <person name="Lucas S."/>
            <person name="Deshpande S."/>
            <person name="Cheng J.F."/>
            <person name="Tapia R."/>
            <person name="Goodwin L.A."/>
            <person name="Pitluck S."/>
            <person name="Pagani I."/>
            <person name="Ivanova N."/>
            <person name="Mavromatis K."/>
            <person name="Mikhailova N."/>
            <person name="Huntemann M."/>
            <person name="Pati A."/>
            <person name="Chen A."/>
            <person name="Palaniappan K."/>
            <person name="Land M."/>
            <person name="Rohde M."/>
            <person name="Tindall B.J."/>
            <person name="Detter J.C."/>
            <person name="Goker M."/>
            <person name="Bristow J."/>
            <person name="Eisen J.A."/>
            <person name="Markowitz V."/>
            <person name="Hugenholtz P."/>
            <person name="Woyke T."/>
            <person name="Klenk H.P."/>
            <person name="Kyrpides N.C."/>
        </authorList>
    </citation>
    <scope>NUCLEOTIDE SEQUENCE</scope>
    <source>
        <strain evidence="3">ATCC 700263 / DSM 8902 / Z-7692</strain>
    </source>
</reference>
<feature type="region of interest" description="Disordered" evidence="1">
    <location>
        <begin position="497"/>
        <end position="528"/>
    </location>
</feature>
<sequence>MNLFSRRCWRCVFLLAVLLLSGCDAILLGPFRATDGSYATQSGPDGPAQSDYIFDLDALPVITIRLVRDEYDQLIQNFRYNSLNEHYVRGGFSFEKNGRVDPFYGEVGVRTRGNTSRALPQIGGDSFDPNAARRNAHFRISFNSYVDGGRFYGLRNMILKWHNQDPSYAREILAYDLFNRFGVTAPRASYARVYLQVTEPDGSEIATYAYGVYAMIESVDRSFYQERFDDNLGYSWKSLYTSMGPASLTLDSIAGDRIGQEYKLGSPGENYAPIYDFKHHNPGRGVRFSDARDELEEFVRAINILEGAAFERYLRANMNVEGLLRAYAVNMMLGQWDGYWVNGNNYYLYQDSRGIWHYIPWDYDNIFGTGTAWFDEWSDIATRDIHAWGRSDQERPLMDKVMARDSLRDQLFGYIEELIDPDHGLFHAQRIAARVQSWHDNLELHSYVHPDYVEVEGASHNNHHQISDTAYASHTAYRLLDPASPENFVRLRAESARQQLDGSWEGSPELPDPGDPEPDPDWPPVQHYISPEITDDEVIFRFEHDGEVRLRGELNGWADDDPLYTLTPDNSDGNMQDLTIPRTDVLDGMRYKFYIVGSGEWITDPANPEREWSGDNNSIVRYE</sequence>